<evidence type="ECO:0000256" key="1">
    <source>
        <dbReference type="SAM" id="MobiDB-lite"/>
    </source>
</evidence>
<feature type="region of interest" description="Disordered" evidence="1">
    <location>
        <begin position="488"/>
        <end position="538"/>
    </location>
</feature>
<feature type="region of interest" description="Disordered" evidence="1">
    <location>
        <begin position="147"/>
        <end position="175"/>
    </location>
</feature>
<keyword evidence="2" id="KW-0812">Transmembrane</keyword>
<proteinExistence type="predicted"/>
<protein>
    <recommendedName>
        <fullName evidence="5">SLA1 homology domain-containing protein</fullName>
    </recommendedName>
</protein>
<feature type="compositionally biased region" description="Acidic residues" evidence="1">
    <location>
        <begin position="58"/>
        <end position="72"/>
    </location>
</feature>
<evidence type="ECO:0008006" key="5">
    <source>
        <dbReference type="Google" id="ProtNLM"/>
    </source>
</evidence>
<dbReference type="OrthoDB" id="291341at2"/>
<dbReference type="EMBL" id="CP036275">
    <property type="protein sequence ID" value="QDU38854.1"/>
    <property type="molecule type" value="Genomic_DNA"/>
</dbReference>
<dbReference type="Gene3D" id="2.30.30.700">
    <property type="entry name" value="SLA1 homology domain 1"/>
    <property type="match status" value="4"/>
</dbReference>
<feature type="transmembrane region" description="Helical" evidence="2">
    <location>
        <begin position="612"/>
        <end position="630"/>
    </location>
</feature>
<reference evidence="3 4" key="1">
    <citation type="submission" date="2019-02" db="EMBL/GenBank/DDBJ databases">
        <title>Deep-cultivation of Planctomycetes and their phenomic and genomic characterization uncovers novel biology.</title>
        <authorList>
            <person name="Wiegand S."/>
            <person name="Jogler M."/>
            <person name="Boedeker C."/>
            <person name="Pinto D."/>
            <person name="Vollmers J."/>
            <person name="Rivas-Marin E."/>
            <person name="Kohn T."/>
            <person name="Peeters S.H."/>
            <person name="Heuer A."/>
            <person name="Rast P."/>
            <person name="Oberbeckmann S."/>
            <person name="Bunk B."/>
            <person name="Jeske O."/>
            <person name="Meyerdierks A."/>
            <person name="Storesund J.E."/>
            <person name="Kallscheuer N."/>
            <person name="Luecker S."/>
            <person name="Lage O.M."/>
            <person name="Pohl T."/>
            <person name="Merkel B.J."/>
            <person name="Hornburger P."/>
            <person name="Mueller R.-W."/>
            <person name="Bruemmer F."/>
            <person name="Labrenz M."/>
            <person name="Spormann A.M."/>
            <person name="Op den Camp H."/>
            <person name="Overmann J."/>
            <person name="Amann R."/>
            <person name="Jetten M.S.M."/>
            <person name="Mascher T."/>
            <person name="Medema M.H."/>
            <person name="Devos D.P."/>
            <person name="Kaster A.-K."/>
            <person name="Ovreas L."/>
            <person name="Rohde M."/>
            <person name="Galperin M.Y."/>
            <person name="Jogler C."/>
        </authorList>
    </citation>
    <scope>NUCLEOTIDE SEQUENCE [LARGE SCALE GENOMIC DNA]</scope>
    <source>
        <strain evidence="3 4">Mal4</strain>
    </source>
</reference>
<gene>
    <name evidence="3" type="ORF">Mal4_31860</name>
</gene>
<evidence type="ECO:0000256" key="2">
    <source>
        <dbReference type="SAM" id="Phobius"/>
    </source>
</evidence>
<keyword evidence="2" id="KW-0472">Membrane</keyword>
<feature type="compositionally biased region" description="Basic and acidic residues" evidence="1">
    <location>
        <begin position="73"/>
        <end position="87"/>
    </location>
</feature>
<feature type="compositionally biased region" description="Polar residues" evidence="1">
    <location>
        <begin position="152"/>
        <end position="165"/>
    </location>
</feature>
<organism evidence="3 4">
    <name type="scientific">Maioricimonas rarisocia</name>
    <dbReference type="NCBI Taxonomy" id="2528026"/>
    <lineage>
        <taxon>Bacteria</taxon>
        <taxon>Pseudomonadati</taxon>
        <taxon>Planctomycetota</taxon>
        <taxon>Planctomycetia</taxon>
        <taxon>Planctomycetales</taxon>
        <taxon>Planctomycetaceae</taxon>
        <taxon>Maioricimonas</taxon>
    </lineage>
</organism>
<name>A0A517Z8Q7_9PLAN</name>
<dbReference type="Proteomes" id="UP000320496">
    <property type="component" value="Chromosome"/>
</dbReference>
<sequence>MTISACRRPGHADPHPVQGLSSLTRPLSPIPHEFTVFAVLSLVAFVLTPTAIVRGQDEAADTSEAVGEDVADPYDRSQERTWTDRQGRQQKAKFSGVLSGNVLLKVGGRIQRIPLATLSDEDVDWIREVLRREDKLDQLPFAYREKKDTATMPATGTDTSPSDATTPAEESYDRNAERVWTDSNGKQVTGTYFSLFREDVQIKVTGSGVVRVPLANLSASDIDWVREYLRRNNQLNRLPLAYRLSPDDPAAMQDPEVVPQAGLRDERIWTDRKGNKARARFFSISGKDLKLTGRGFTTLPLAQLSRDDLIWLQDALKEEGRLHEMPLAYRDPPDESLSELELARHRRTGYLRKWTQYNGKSFVATYVRVSDGEVQLYDGSQQRGFPWYDLSDEDQEYVRARLEREIAGAFFPEKADIVLTTDEIDNGWRLWTDLDERQVKGRYVKRDHGLSVAVLETPDGEQGYIFDFLGEEDREYIDAETKRRIEAEKARREQLAAAARQEMENRRNSRPSSPFPTSRGMGPHGAATPPTMSEPRFPEPQFPEIVWVYSCMNCGAEFTEDDGVKAGDPCPRCNRQTPANRGGQQVASNGMTTPQAAGAQAAYNQGYQTGQLAGKVFLAVCGIVAIVFVIQKASGK</sequence>
<feature type="region of interest" description="Disordered" evidence="1">
    <location>
        <begin position="57"/>
        <end position="88"/>
    </location>
</feature>
<dbReference type="KEGG" id="mri:Mal4_31860"/>
<keyword evidence="4" id="KW-1185">Reference proteome</keyword>
<evidence type="ECO:0000313" key="3">
    <source>
        <dbReference type="EMBL" id="QDU38854.1"/>
    </source>
</evidence>
<evidence type="ECO:0000313" key="4">
    <source>
        <dbReference type="Proteomes" id="UP000320496"/>
    </source>
</evidence>
<dbReference type="AlphaFoldDB" id="A0A517Z8Q7"/>
<accession>A0A517Z8Q7</accession>
<keyword evidence="2" id="KW-1133">Transmembrane helix</keyword>